<feature type="compositionally biased region" description="Polar residues" evidence="1">
    <location>
        <begin position="408"/>
        <end position="424"/>
    </location>
</feature>
<proteinExistence type="predicted"/>
<accession>A0ABY7FW09</accession>
<feature type="region of interest" description="Disordered" evidence="1">
    <location>
        <begin position="404"/>
        <end position="424"/>
    </location>
</feature>
<keyword evidence="4" id="KW-1185">Reference proteome</keyword>
<evidence type="ECO:0000313" key="3">
    <source>
        <dbReference type="EMBL" id="WAR26375.1"/>
    </source>
</evidence>
<dbReference type="EMBL" id="CP111025">
    <property type="protein sequence ID" value="WAR26375.1"/>
    <property type="molecule type" value="Genomic_DNA"/>
</dbReference>
<dbReference type="Pfam" id="PF23265">
    <property type="entry name" value="Ig-like_KY"/>
    <property type="match status" value="1"/>
</dbReference>
<sequence>MDTLPRMCWATFRCNNMYHLVNPSWATSTLVGFERGGETVMEKNGQLVEEFEESAGRKGINITSFDEFWFCIHPRIYVLHAFPDNSKWQLLPADKILSPKDFELALTPDSQFFILGLEVVSGKECIYESTNGRCWVDIKGDPSKLKEVQFKHHLTFVSGTGDLTGINPADLPQLVMKTQTPDTVSLEVRLPVTGEYMLRIFAGLIHDAQLKNCFEIRICCNEADPACRKLPIDAGNMGFGFSTTASECGLSHPSQNYATLKCTYSESMEKKESLKFKVDPDMIDDVEFSSEIVGSDEIDVGMTTTRVDQKGNLEILTSLRKEGEFALVVKAREGNRPFKPIMNYLVSTFENDEGCIGSGIAKHLFQAFCLIVIVETHGLMVAGRKREISKDKKLEEKHTLVNEMKGTEQMSLPTPCPTTRQTSN</sequence>
<feature type="domain" description="KY-like immunoglobulin-like" evidence="2">
    <location>
        <begin position="100"/>
        <end position="231"/>
    </location>
</feature>
<dbReference type="InterPro" id="IPR056564">
    <property type="entry name" value="Ig-like_KY"/>
</dbReference>
<protein>
    <submittedName>
        <fullName evidence="3">HIL-like protein</fullName>
    </submittedName>
</protein>
<evidence type="ECO:0000256" key="1">
    <source>
        <dbReference type="SAM" id="MobiDB-lite"/>
    </source>
</evidence>
<dbReference type="Proteomes" id="UP001164746">
    <property type="component" value="Chromosome 14"/>
</dbReference>
<name>A0ABY7FW09_MYAAR</name>
<evidence type="ECO:0000313" key="4">
    <source>
        <dbReference type="Proteomes" id="UP001164746"/>
    </source>
</evidence>
<organism evidence="3 4">
    <name type="scientific">Mya arenaria</name>
    <name type="common">Soft-shell clam</name>
    <dbReference type="NCBI Taxonomy" id="6604"/>
    <lineage>
        <taxon>Eukaryota</taxon>
        <taxon>Metazoa</taxon>
        <taxon>Spiralia</taxon>
        <taxon>Lophotrochozoa</taxon>
        <taxon>Mollusca</taxon>
        <taxon>Bivalvia</taxon>
        <taxon>Autobranchia</taxon>
        <taxon>Heteroconchia</taxon>
        <taxon>Euheterodonta</taxon>
        <taxon>Imparidentia</taxon>
        <taxon>Neoheterodontei</taxon>
        <taxon>Myida</taxon>
        <taxon>Myoidea</taxon>
        <taxon>Myidae</taxon>
        <taxon>Mya</taxon>
    </lineage>
</organism>
<reference evidence="3" key="1">
    <citation type="submission" date="2022-11" db="EMBL/GenBank/DDBJ databases">
        <title>Centuries of genome instability and evolution in soft-shell clam transmissible cancer (bioRxiv).</title>
        <authorList>
            <person name="Hart S.F.M."/>
            <person name="Yonemitsu M.A."/>
            <person name="Giersch R.M."/>
            <person name="Beal B.F."/>
            <person name="Arriagada G."/>
            <person name="Davis B.W."/>
            <person name="Ostrander E.A."/>
            <person name="Goff S.P."/>
            <person name="Metzger M.J."/>
        </authorList>
    </citation>
    <scope>NUCLEOTIDE SEQUENCE</scope>
    <source>
        <strain evidence="3">MELC-2E11</strain>
        <tissue evidence="3">Siphon/mantle</tissue>
    </source>
</reference>
<gene>
    <name evidence="3" type="ORF">MAR_012079</name>
</gene>
<dbReference type="PANTHER" id="PTHR47020:SF1">
    <property type="entry name" value="HILLARIN"/>
    <property type="match status" value="1"/>
</dbReference>
<dbReference type="PANTHER" id="PTHR47020">
    <property type="entry name" value="HILLARIN"/>
    <property type="match status" value="1"/>
</dbReference>
<dbReference type="InterPro" id="IPR053041">
    <property type="entry name" value="Transglut-like_Superfamily_Mod"/>
</dbReference>
<evidence type="ECO:0000259" key="2">
    <source>
        <dbReference type="Pfam" id="PF23265"/>
    </source>
</evidence>